<dbReference type="InterPro" id="IPR001279">
    <property type="entry name" value="Metallo-B-lactamas"/>
</dbReference>
<evidence type="ECO:0000313" key="4">
    <source>
        <dbReference type="Proteomes" id="UP001295794"/>
    </source>
</evidence>
<dbReference type="InterPro" id="IPR002125">
    <property type="entry name" value="CMP_dCMP_dom"/>
</dbReference>
<evidence type="ECO:0000259" key="2">
    <source>
        <dbReference type="PROSITE" id="PS51747"/>
    </source>
</evidence>
<feature type="region of interest" description="Disordered" evidence="1">
    <location>
        <begin position="140"/>
        <end position="159"/>
    </location>
</feature>
<dbReference type="SUPFAM" id="SSF53927">
    <property type="entry name" value="Cytidine deaminase-like"/>
    <property type="match status" value="1"/>
</dbReference>
<name>A0AAD2HPX4_9AGAR</name>
<organism evidence="3 4">
    <name type="scientific">Mycena citricolor</name>
    <dbReference type="NCBI Taxonomy" id="2018698"/>
    <lineage>
        <taxon>Eukaryota</taxon>
        <taxon>Fungi</taxon>
        <taxon>Dikarya</taxon>
        <taxon>Basidiomycota</taxon>
        <taxon>Agaricomycotina</taxon>
        <taxon>Agaricomycetes</taxon>
        <taxon>Agaricomycetidae</taxon>
        <taxon>Agaricales</taxon>
        <taxon>Marasmiineae</taxon>
        <taxon>Mycenaceae</taxon>
        <taxon>Mycena</taxon>
    </lineage>
</organism>
<evidence type="ECO:0000256" key="1">
    <source>
        <dbReference type="SAM" id="MobiDB-lite"/>
    </source>
</evidence>
<comment type="caution">
    <text evidence="3">The sequence shown here is derived from an EMBL/GenBank/DDBJ whole genome shotgun (WGS) entry which is preliminary data.</text>
</comment>
<dbReference type="Proteomes" id="UP001295794">
    <property type="component" value="Unassembled WGS sequence"/>
</dbReference>
<feature type="domain" description="CMP/dCMP-type deaminase" evidence="2">
    <location>
        <begin position="1"/>
        <end position="77"/>
    </location>
</feature>
<protein>
    <recommendedName>
        <fullName evidence="2">CMP/dCMP-type deaminase domain-containing protein</fullName>
    </recommendedName>
</protein>
<reference evidence="3" key="1">
    <citation type="submission" date="2023-11" db="EMBL/GenBank/DDBJ databases">
        <authorList>
            <person name="De Vega J J."/>
            <person name="De Vega J J."/>
        </authorList>
    </citation>
    <scope>NUCLEOTIDE SEQUENCE</scope>
</reference>
<dbReference type="GO" id="GO:0070291">
    <property type="term" value="P:N-acylethanolamine metabolic process"/>
    <property type="evidence" value="ECO:0007669"/>
    <property type="project" value="TreeGrafter"/>
</dbReference>
<dbReference type="SUPFAM" id="SSF56281">
    <property type="entry name" value="Metallo-hydrolase/oxidoreductase"/>
    <property type="match status" value="1"/>
</dbReference>
<sequence length="531" mass="57979">MHGEMAAIRNCSKILTDPAGPYKLAPAEATEAFASLSLCTNAESCPMCAAAIRWSGFREYIYGTSIETLIRQGWGQIRISSAEIFRETMDFASQSRLMGDVSIPTILAPRDVAGQTPPEVPLSQAPLATFFMPTTIAVEESPAQQSSRKDRAAAGKPAHWVGSRPNHFVNPWPSFRTHETMDFLSLALKTIPQTTKGPNPAHIAQIPSQVPTWGASAAAENAGKIKATWLGHACFLVELPSAPGAPRGARILFDPVFSDRCSPSQIVGPKRFTPPPCKLEDIPEFDVVVISHNHYDHMDTASLRNLLARKVPSPGPHVFAPLGENNEAYFKSLGVPESRTHCLDWWDGRRVSVAGDQGLDMKFDVTFTPGQHFTGRGLMDRFKTLWGGWVVENVTDSATPPAKVYFAGDTGYRSVPSDTDEGPDSLPVCPAFKEIGEKWKGFDFAMIPIGAYAPRKFMSPIHCGPRDSVALFKDLRVKKALGMHWGAWVLTTEDVHEPPLRLQAECDKAGIPHKDFDVCAIGETVVFDAGS</sequence>
<dbReference type="AlphaFoldDB" id="A0AAD2HPX4"/>
<dbReference type="Gene3D" id="3.60.15.10">
    <property type="entry name" value="Ribonuclease Z/Hydroxyacylglutathione hydrolase-like"/>
    <property type="match status" value="1"/>
</dbReference>
<dbReference type="PROSITE" id="PS51747">
    <property type="entry name" value="CYT_DCMP_DEAMINASES_2"/>
    <property type="match status" value="1"/>
</dbReference>
<dbReference type="GO" id="GO:0070290">
    <property type="term" value="F:N-acylphosphatidylethanolamine-specific phospholipase D activity"/>
    <property type="evidence" value="ECO:0007669"/>
    <property type="project" value="TreeGrafter"/>
</dbReference>
<dbReference type="Gene3D" id="3.40.140.10">
    <property type="entry name" value="Cytidine Deaminase, domain 2"/>
    <property type="match status" value="1"/>
</dbReference>
<dbReference type="InterPro" id="IPR016193">
    <property type="entry name" value="Cytidine_deaminase-like"/>
</dbReference>
<proteinExistence type="predicted"/>
<dbReference type="GO" id="GO:0005737">
    <property type="term" value="C:cytoplasm"/>
    <property type="evidence" value="ECO:0007669"/>
    <property type="project" value="TreeGrafter"/>
</dbReference>
<dbReference type="PANTHER" id="PTHR15032:SF4">
    <property type="entry name" value="N-ACYL-PHOSPHATIDYLETHANOLAMINE-HYDROLYZING PHOSPHOLIPASE D"/>
    <property type="match status" value="1"/>
</dbReference>
<dbReference type="EMBL" id="CAVNYO010000421">
    <property type="protein sequence ID" value="CAK5277967.1"/>
    <property type="molecule type" value="Genomic_DNA"/>
</dbReference>
<dbReference type="Pfam" id="PF12706">
    <property type="entry name" value="Lactamase_B_2"/>
    <property type="match status" value="1"/>
</dbReference>
<gene>
    <name evidence="3" type="ORF">MYCIT1_LOCUS27150</name>
</gene>
<keyword evidence="4" id="KW-1185">Reference proteome</keyword>
<accession>A0AAD2HPX4</accession>
<evidence type="ECO:0000313" key="3">
    <source>
        <dbReference type="EMBL" id="CAK5277967.1"/>
    </source>
</evidence>
<dbReference type="InterPro" id="IPR036866">
    <property type="entry name" value="RibonucZ/Hydroxyglut_hydro"/>
</dbReference>
<dbReference type="GO" id="GO:0070292">
    <property type="term" value="P:N-acylphosphatidylethanolamine metabolic process"/>
    <property type="evidence" value="ECO:0007669"/>
    <property type="project" value="TreeGrafter"/>
</dbReference>
<dbReference type="PANTHER" id="PTHR15032">
    <property type="entry name" value="N-ACYL-PHOSPHATIDYLETHANOLAMINE-HYDROLYZING PHOSPHOLIPASE D"/>
    <property type="match status" value="1"/>
</dbReference>
<dbReference type="GO" id="GO:0006139">
    <property type="term" value="P:nucleobase-containing compound metabolic process"/>
    <property type="evidence" value="ECO:0007669"/>
    <property type="project" value="UniProtKB-ARBA"/>
</dbReference>